<dbReference type="InterPro" id="IPR001434">
    <property type="entry name" value="OmcB-like_DUF11"/>
</dbReference>
<proteinExistence type="predicted"/>
<evidence type="ECO:0000259" key="1">
    <source>
        <dbReference type="Pfam" id="PF01345"/>
    </source>
</evidence>
<evidence type="ECO:0000313" key="3">
    <source>
        <dbReference type="Proteomes" id="UP000272888"/>
    </source>
</evidence>
<name>A0A3A8PR34_9BACT</name>
<protein>
    <submittedName>
        <fullName evidence="2">DUF11 domain-containing protein</fullName>
    </submittedName>
</protein>
<dbReference type="Pfam" id="PF01345">
    <property type="entry name" value="DUF11"/>
    <property type="match status" value="1"/>
</dbReference>
<feature type="domain" description="DUF11" evidence="1">
    <location>
        <begin position="1"/>
        <end position="94"/>
    </location>
</feature>
<evidence type="ECO:0000313" key="2">
    <source>
        <dbReference type="EMBL" id="RKH57271.1"/>
    </source>
</evidence>
<gene>
    <name evidence="2" type="ORF">D7V93_18730</name>
</gene>
<keyword evidence="3" id="KW-1185">Reference proteome</keyword>
<reference evidence="3" key="1">
    <citation type="submission" date="2018-09" db="EMBL/GenBank/DDBJ databases">
        <authorList>
            <person name="Livingstone P.G."/>
            <person name="Whitworth D.E."/>
        </authorList>
    </citation>
    <scope>NUCLEOTIDE SEQUENCE [LARGE SCALE GENOMIC DNA]</scope>
    <source>
        <strain evidence="3">CA051B</strain>
    </source>
</reference>
<dbReference type="Proteomes" id="UP000272888">
    <property type="component" value="Unassembled WGS sequence"/>
</dbReference>
<dbReference type="EMBL" id="RAWB01000186">
    <property type="protein sequence ID" value="RKH57271.1"/>
    <property type="molecule type" value="Genomic_DNA"/>
</dbReference>
<comment type="caution">
    <text evidence="2">The sequence shown here is derived from an EMBL/GenBank/DDBJ whole genome shotgun (WGS) entry which is preliminary data.</text>
</comment>
<dbReference type="Gene3D" id="2.60.40.1170">
    <property type="entry name" value="Mu homology domain, subdomain B"/>
    <property type="match status" value="1"/>
</dbReference>
<accession>A0A3A8PR34</accession>
<sequence length="101" mass="10515">MTVRNTGSQVALSVGASIPLPEQLDFVSLVSSQGSCTHDRWSSVLCKLGDLPTGRALTVTLQCTPSKTGSLTVKAFALTEALDHDANSGNDMPSLSLTVLP</sequence>
<organism evidence="2 3">
    <name type="scientific">Corallococcus llansteffanensis</name>
    <dbReference type="NCBI Taxonomy" id="2316731"/>
    <lineage>
        <taxon>Bacteria</taxon>
        <taxon>Pseudomonadati</taxon>
        <taxon>Myxococcota</taxon>
        <taxon>Myxococcia</taxon>
        <taxon>Myxococcales</taxon>
        <taxon>Cystobacterineae</taxon>
        <taxon>Myxococcaceae</taxon>
        <taxon>Corallococcus</taxon>
    </lineage>
</organism>
<dbReference type="AlphaFoldDB" id="A0A3A8PR34"/>